<sequence>MFGRATNIDFLALSRNVRLGAVSWLQPVPDNGLHQILSSNKSLHTTASRPVTSLSWPVPSEENSVTLYEVPTSCDRVYGGVPCTLSQTHPETIILPQTSYELVRLASCDRVYGGVPCTLSQTHPETIILPQTSYELVRLASCDRVYGGVPCTLSQTHPETIILPQTSYELPTHQVYSSLQINHDEMAARYRCVMLRQSDPLSYTGSCNRSRRFPEKITPWPVLRNIKSSCRYITVSGAAR</sequence>
<accession>A0AAE0Y2A2</accession>
<evidence type="ECO:0000313" key="1">
    <source>
        <dbReference type="EMBL" id="KAK3730513.1"/>
    </source>
</evidence>
<name>A0AAE0Y2A2_9GAST</name>
<dbReference type="EMBL" id="JAWDGP010007074">
    <property type="protein sequence ID" value="KAK3730513.1"/>
    <property type="molecule type" value="Genomic_DNA"/>
</dbReference>
<protein>
    <submittedName>
        <fullName evidence="1">Uncharacterized protein</fullName>
    </submittedName>
</protein>
<dbReference type="Proteomes" id="UP001283361">
    <property type="component" value="Unassembled WGS sequence"/>
</dbReference>
<reference evidence="1" key="1">
    <citation type="journal article" date="2023" name="G3 (Bethesda)">
        <title>A reference genome for the long-term kleptoplast-retaining sea slug Elysia crispata morphotype clarki.</title>
        <authorList>
            <person name="Eastman K.E."/>
            <person name="Pendleton A.L."/>
            <person name="Shaikh M.A."/>
            <person name="Suttiyut T."/>
            <person name="Ogas R."/>
            <person name="Tomko P."/>
            <person name="Gavelis G."/>
            <person name="Widhalm J.R."/>
            <person name="Wisecaver J.H."/>
        </authorList>
    </citation>
    <scope>NUCLEOTIDE SEQUENCE</scope>
    <source>
        <strain evidence="1">ECLA1</strain>
    </source>
</reference>
<dbReference type="AlphaFoldDB" id="A0AAE0Y2A2"/>
<proteinExistence type="predicted"/>
<evidence type="ECO:0000313" key="2">
    <source>
        <dbReference type="Proteomes" id="UP001283361"/>
    </source>
</evidence>
<keyword evidence="2" id="KW-1185">Reference proteome</keyword>
<organism evidence="1 2">
    <name type="scientific">Elysia crispata</name>
    <name type="common">lettuce slug</name>
    <dbReference type="NCBI Taxonomy" id="231223"/>
    <lineage>
        <taxon>Eukaryota</taxon>
        <taxon>Metazoa</taxon>
        <taxon>Spiralia</taxon>
        <taxon>Lophotrochozoa</taxon>
        <taxon>Mollusca</taxon>
        <taxon>Gastropoda</taxon>
        <taxon>Heterobranchia</taxon>
        <taxon>Euthyneura</taxon>
        <taxon>Panpulmonata</taxon>
        <taxon>Sacoglossa</taxon>
        <taxon>Placobranchoidea</taxon>
        <taxon>Plakobranchidae</taxon>
        <taxon>Elysia</taxon>
    </lineage>
</organism>
<comment type="caution">
    <text evidence="1">The sequence shown here is derived from an EMBL/GenBank/DDBJ whole genome shotgun (WGS) entry which is preliminary data.</text>
</comment>
<gene>
    <name evidence="1" type="ORF">RRG08_018501</name>
</gene>